<sequence>MTALSAIAALNILEQQHALLFFLIDLSLKSSLVLLVAFAIQFLIRERHPTPSTKSIIWMMAFAALILLPLFHAIIPKISFSLNYESVIANTLGSTRSPTDFATQIDSMAASLLGLGIGYLLICGLLIFYLLSGILKVIILTRFARPFKHDIAEQKLQQLQQINGCNRPIELLVSSKISSPLTWGIWRHKIIFPLAAYGWSEELLQQSISHELGHVQRGDWVLQIVARIAISLYWINPLAWLAHRELLIETEKACDDVAVENSGSPLSYAQNLLALANTFNSQSSLVAPALLGIQSSLSHRIRHILKQEVNGRSSDTSNILPSLFFAALVVAPLSALTIDLQQSEQTSTIRYKSTIITVSFFPNDSREHDYLMAEFR</sequence>
<feature type="transmembrane region" description="Helical" evidence="1">
    <location>
        <begin position="117"/>
        <end position="139"/>
    </location>
</feature>
<feature type="domain" description="Peptidase M56" evidence="2">
    <location>
        <begin position="22"/>
        <end position="303"/>
    </location>
</feature>
<comment type="caution">
    <text evidence="3">The sequence shown here is derived from an EMBL/GenBank/DDBJ whole genome shotgun (WGS) entry which is preliminary data.</text>
</comment>
<gene>
    <name evidence="3" type="ORF">COB20_10615</name>
</gene>
<dbReference type="AlphaFoldDB" id="A0A2A4X1A4"/>
<dbReference type="InterPro" id="IPR052173">
    <property type="entry name" value="Beta-lactam_resp_regulator"/>
</dbReference>
<dbReference type="InterPro" id="IPR008756">
    <property type="entry name" value="Peptidase_M56"/>
</dbReference>
<evidence type="ECO:0000313" key="3">
    <source>
        <dbReference type="EMBL" id="PCI76418.1"/>
    </source>
</evidence>
<dbReference type="PANTHER" id="PTHR34978:SF3">
    <property type="entry name" value="SLR0241 PROTEIN"/>
    <property type="match status" value="1"/>
</dbReference>
<evidence type="ECO:0000259" key="2">
    <source>
        <dbReference type="Pfam" id="PF05569"/>
    </source>
</evidence>
<name>A0A2A4X1A4_9GAMM</name>
<keyword evidence="1" id="KW-0812">Transmembrane</keyword>
<reference evidence="4" key="1">
    <citation type="submission" date="2017-08" db="EMBL/GenBank/DDBJ databases">
        <title>A dynamic microbial community with high functional redundancy inhabits the cold, oxic subseafloor aquifer.</title>
        <authorList>
            <person name="Tully B.J."/>
            <person name="Wheat C.G."/>
            <person name="Glazer B.T."/>
            <person name="Huber J.A."/>
        </authorList>
    </citation>
    <scope>NUCLEOTIDE SEQUENCE [LARGE SCALE GENOMIC DNA]</scope>
</reference>
<dbReference type="Pfam" id="PF05569">
    <property type="entry name" value="Peptidase_M56"/>
    <property type="match status" value="1"/>
</dbReference>
<evidence type="ECO:0000256" key="1">
    <source>
        <dbReference type="SAM" id="Phobius"/>
    </source>
</evidence>
<feature type="transmembrane region" description="Helical" evidence="1">
    <location>
        <begin position="56"/>
        <end position="75"/>
    </location>
</feature>
<keyword evidence="1" id="KW-1133">Transmembrane helix</keyword>
<feature type="transmembrane region" description="Helical" evidence="1">
    <location>
        <begin position="20"/>
        <end position="44"/>
    </location>
</feature>
<evidence type="ECO:0000313" key="4">
    <source>
        <dbReference type="Proteomes" id="UP000218767"/>
    </source>
</evidence>
<dbReference type="PANTHER" id="PTHR34978">
    <property type="entry name" value="POSSIBLE SENSOR-TRANSDUCER PROTEIN BLAR"/>
    <property type="match status" value="1"/>
</dbReference>
<keyword evidence="1" id="KW-0472">Membrane</keyword>
<protein>
    <recommendedName>
        <fullName evidence="2">Peptidase M56 domain-containing protein</fullName>
    </recommendedName>
</protein>
<dbReference type="CDD" id="cd07341">
    <property type="entry name" value="M56_BlaR1_MecR1_like"/>
    <property type="match status" value="1"/>
</dbReference>
<dbReference type="Proteomes" id="UP000218767">
    <property type="component" value="Unassembled WGS sequence"/>
</dbReference>
<accession>A0A2A4X1A4</accession>
<organism evidence="3 4">
    <name type="scientific">SAR86 cluster bacterium</name>
    <dbReference type="NCBI Taxonomy" id="2030880"/>
    <lineage>
        <taxon>Bacteria</taxon>
        <taxon>Pseudomonadati</taxon>
        <taxon>Pseudomonadota</taxon>
        <taxon>Gammaproteobacteria</taxon>
        <taxon>SAR86 cluster</taxon>
    </lineage>
</organism>
<dbReference type="EMBL" id="NVUL01000057">
    <property type="protein sequence ID" value="PCI76418.1"/>
    <property type="molecule type" value="Genomic_DNA"/>
</dbReference>
<proteinExistence type="predicted"/>